<keyword evidence="1" id="KW-1133">Transmembrane helix</keyword>
<evidence type="ECO:0000313" key="4">
    <source>
        <dbReference type="Proteomes" id="UP000198736"/>
    </source>
</evidence>
<evidence type="ECO:0000259" key="2">
    <source>
        <dbReference type="Pfam" id="PF02470"/>
    </source>
</evidence>
<dbReference type="OrthoDB" id="9806984at2"/>
<evidence type="ECO:0000256" key="1">
    <source>
        <dbReference type="SAM" id="Phobius"/>
    </source>
</evidence>
<gene>
    <name evidence="3" type="ORF">COMA2_20073</name>
</gene>
<dbReference type="RefSeq" id="WP_090896491.1">
    <property type="nucleotide sequence ID" value="NZ_CZPZ01000012.1"/>
</dbReference>
<dbReference type="STRING" id="1742973.COMA2_20073"/>
<evidence type="ECO:0000313" key="3">
    <source>
        <dbReference type="EMBL" id="CUS35074.1"/>
    </source>
</evidence>
<dbReference type="Proteomes" id="UP000198736">
    <property type="component" value="Unassembled WGS sequence"/>
</dbReference>
<dbReference type="AlphaFoldDB" id="A0A0S4LIV3"/>
<dbReference type="InterPro" id="IPR003399">
    <property type="entry name" value="Mce/MlaD"/>
</dbReference>
<accession>A0A0S4LIV3</accession>
<proteinExistence type="predicted"/>
<dbReference type="PANTHER" id="PTHR36698">
    <property type="entry name" value="BLL5892 PROTEIN"/>
    <property type="match status" value="1"/>
</dbReference>
<dbReference type="PANTHER" id="PTHR36698:SF2">
    <property type="entry name" value="MCE_MLAD DOMAIN-CONTAINING PROTEIN"/>
    <property type="match status" value="1"/>
</dbReference>
<dbReference type="Pfam" id="PF02470">
    <property type="entry name" value="MlaD"/>
    <property type="match status" value="1"/>
</dbReference>
<keyword evidence="1" id="KW-0472">Membrane</keyword>
<organism evidence="3 4">
    <name type="scientific">Candidatus Nitrospira nitrificans</name>
    <dbReference type="NCBI Taxonomy" id="1742973"/>
    <lineage>
        <taxon>Bacteria</taxon>
        <taxon>Pseudomonadati</taxon>
        <taxon>Nitrospirota</taxon>
        <taxon>Nitrospiria</taxon>
        <taxon>Nitrospirales</taxon>
        <taxon>Nitrospiraceae</taxon>
        <taxon>Nitrospira</taxon>
    </lineage>
</organism>
<name>A0A0S4LIV3_9BACT</name>
<reference evidence="4" key="1">
    <citation type="submission" date="2015-10" db="EMBL/GenBank/DDBJ databases">
        <authorList>
            <person name="Luecker S."/>
            <person name="Luecker S."/>
        </authorList>
    </citation>
    <scope>NUCLEOTIDE SEQUENCE [LARGE SCALE GENOMIC DNA]</scope>
</reference>
<feature type="domain" description="Mce/MlaD" evidence="2">
    <location>
        <begin position="39"/>
        <end position="116"/>
    </location>
</feature>
<keyword evidence="4" id="KW-1185">Reference proteome</keyword>
<dbReference type="EMBL" id="CZPZ01000012">
    <property type="protein sequence ID" value="CUS35074.1"/>
    <property type="molecule type" value="Genomic_DNA"/>
</dbReference>
<feature type="transmembrane region" description="Helical" evidence="1">
    <location>
        <begin position="6"/>
        <end position="29"/>
    </location>
</feature>
<sequence>MEPKVNYILVGSFVAFLGAAVLVGILWLGKTDYRGTYDRYEAYMKESVAGLSVDSTVKYRGVDVGRVKAIALSPDNPEEVLLTMDIARGTPIKTDTIAVLQTQGLTGLATINLTGGSRDAPSLQAQNGQAYPVIKTGTSLFFRLDEAVSRLLSEEGLAQLLVDLDTAAKGAAKILDEENRTTLKKTIKDLSDVAQTIAAHRTQIEQSLNGAAKSADNLVKLTASLNEQVPALLAGINKSVVALGTATDELARTSKTVGTVVNEARPELQQFTRRTLPEAGLLVTELRQLTGTLSRVARELEREPSSLVFGKKTPARGPGE</sequence>
<keyword evidence="1" id="KW-0812">Transmembrane</keyword>
<protein>
    <submittedName>
        <fullName evidence="3">Putative ABC-type transport system, periplasmic binding component</fullName>
    </submittedName>
</protein>